<evidence type="ECO:0008006" key="4">
    <source>
        <dbReference type="Google" id="ProtNLM"/>
    </source>
</evidence>
<sequence length="156" mass="16466">MRASSAVLLLPIALAGCQDDGLDRLGGEAPSDDEVTLKVSVSDWSGWTSPPPGYKAPVKVTTDAYRSGDIFRVMAMGEVVTFTVEVRERSVHLKSTGSIYEDGDGMGDAKENFRWRRGGRIELATPTMDAATNVTIEDLGAGARPATSAPSSTSTG</sequence>
<comment type="caution">
    <text evidence="2">The sequence shown here is derived from an EMBL/GenBank/DDBJ whole genome shotgun (WGS) entry which is preliminary data.</text>
</comment>
<keyword evidence="3" id="KW-1185">Reference proteome</keyword>
<evidence type="ECO:0000256" key="1">
    <source>
        <dbReference type="SAM" id="MobiDB-lite"/>
    </source>
</evidence>
<dbReference type="Proteomes" id="UP000320806">
    <property type="component" value="Unassembled WGS sequence"/>
</dbReference>
<proteinExistence type="predicted"/>
<organism evidence="2 3">
    <name type="scientific">Yimella lutea</name>
    <dbReference type="NCBI Taxonomy" id="587872"/>
    <lineage>
        <taxon>Bacteria</taxon>
        <taxon>Bacillati</taxon>
        <taxon>Actinomycetota</taxon>
        <taxon>Actinomycetes</taxon>
        <taxon>Micrococcales</taxon>
        <taxon>Dermacoccaceae</taxon>
        <taxon>Yimella</taxon>
    </lineage>
</organism>
<accession>A0A542EC04</accession>
<feature type="compositionally biased region" description="Low complexity" evidence="1">
    <location>
        <begin position="140"/>
        <end position="156"/>
    </location>
</feature>
<name>A0A542EC04_9MICO</name>
<evidence type="ECO:0000313" key="2">
    <source>
        <dbReference type="EMBL" id="TQJ12845.1"/>
    </source>
</evidence>
<dbReference type="EMBL" id="VFMO01000001">
    <property type="protein sequence ID" value="TQJ12845.1"/>
    <property type="molecule type" value="Genomic_DNA"/>
</dbReference>
<protein>
    <recommendedName>
        <fullName evidence="4">Lipoprotein</fullName>
    </recommendedName>
</protein>
<gene>
    <name evidence="2" type="ORF">FB459_0212</name>
</gene>
<feature type="region of interest" description="Disordered" evidence="1">
    <location>
        <begin position="136"/>
        <end position="156"/>
    </location>
</feature>
<dbReference type="AlphaFoldDB" id="A0A542EC04"/>
<evidence type="ECO:0000313" key="3">
    <source>
        <dbReference type="Proteomes" id="UP000320806"/>
    </source>
</evidence>
<dbReference type="RefSeq" id="WP_141927151.1">
    <property type="nucleotide sequence ID" value="NZ_BAABCI010000004.1"/>
</dbReference>
<reference evidence="2 3" key="1">
    <citation type="submission" date="2019-06" db="EMBL/GenBank/DDBJ databases">
        <title>Sequencing the genomes of 1000 actinobacteria strains.</title>
        <authorList>
            <person name="Klenk H.-P."/>
        </authorList>
    </citation>
    <scope>NUCLEOTIDE SEQUENCE [LARGE SCALE GENOMIC DNA]</scope>
    <source>
        <strain evidence="2 3">DSM 19828</strain>
    </source>
</reference>
<dbReference type="PROSITE" id="PS51257">
    <property type="entry name" value="PROKAR_LIPOPROTEIN"/>
    <property type="match status" value="1"/>
</dbReference>